<name>A0ABR5HGL6_9HYPH</name>
<dbReference type="Proteomes" id="UP000036471">
    <property type="component" value="Unassembled WGS sequence"/>
</dbReference>
<keyword evidence="1" id="KW-0812">Transmembrane</keyword>
<feature type="transmembrane region" description="Helical" evidence="1">
    <location>
        <begin position="84"/>
        <end position="104"/>
    </location>
</feature>
<gene>
    <name evidence="2" type="ORF">QR79_05590</name>
</gene>
<comment type="caution">
    <text evidence="2">The sequence shown here is derived from an EMBL/GenBank/DDBJ whole genome shotgun (WGS) entry which is preliminary data.</text>
</comment>
<dbReference type="EMBL" id="JTHG01000040">
    <property type="protein sequence ID" value="KMO25803.1"/>
    <property type="molecule type" value="Genomic_DNA"/>
</dbReference>
<evidence type="ECO:0000313" key="2">
    <source>
        <dbReference type="EMBL" id="KMO25803.1"/>
    </source>
</evidence>
<organism evidence="2 3">
    <name type="scientific">Methylobacterium indicum</name>
    <dbReference type="NCBI Taxonomy" id="1775910"/>
    <lineage>
        <taxon>Bacteria</taxon>
        <taxon>Pseudomonadati</taxon>
        <taxon>Pseudomonadota</taxon>
        <taxon>Alphaproteobacteria</taxon>
        <taxon>Hyphomicrobiales</taxon>
        <taxon>Methylobacteriaceae</taxon>
        <taxon>Methylobacterium</taxon>
    </lineage>
</organism>
<sequence>MVIGICLASAFPLLLLGMWHRMKLEGIVRSKVPKMAEEEFRVAVGYWVWNSMIPDAARRHHVRGTSAAATAMILAGAGFWQAGYHPLILIILIGGAVHALLDLVRQARKFERGRRTQAN</sequence>
<dbReference type="RefSeq" id="WP_048428711.1">
    <property type="nucleotide sequence ID" value="NZ_JTHF01000138.1"/>
</dbReference>
<evidence type="ECO:0000313" key="3">
    <source>
        <dbReference type="Proteomes" id="UP000036471"/>
    </source>
</evidence>
<proteinExistence type="predicted"/>
<keyword evidence="1" id="KW-1133">Transmembrane helix</keyword>
<protein>
    <recommendedName>
        <fullName evidence="4">Metal-dependent hydrolase</fullName>
    </recommendedName>
</protein>
<keyword evidence="1" id="KW-0472">Membrane</keyword>
<accession>A0ABR5HGL6</accession>
<evidence type="ECO:0000256" key="1">
    <source>
        <dbReference type="SAM" id="Phobius"/>
    </source>
</evidence>
<reference evidence="2 3" key="1">
    <citation type="submission" date="2014-11" db="EMBL/GenBank/DDBJ databases">
        <title>Comparative genomics of Methylobacterium species.</title>
        <authorList>
            <person name="Chaudhry V."/>
            <person name="Patil P.B."/>
        </authorList>
    </citation>
    <scope>NUCLEOTIDE SEQUENCE [LARGE SCALE GENOMIC DNA]</scope>
    <source>
        <strain evidence="2 3">SE3.6</strain>
    </source>
</reference>
<keyword evidence="3" id="KW-1185">Reference proteome</keyword>
<evidence type="ECO:0008006" key="4">
    <source>
        <dbReference type="Google" id="ProtNLM"/>
    </source>
</evidence>